<feature type="compositionally biased region" description="Basic and acidic residues" evidence="1">
    <location>
        <begin position="123"/>
        <end position="137"/>
    </location>
</feature>
<organism evidence="2 3">
    <name type="scientific">Hydnum rufescens UP504</name>
    <dbReference type="NCBI Taxonomy" id="1448309"/>
    <lineage>
        <taxon>Eukaryota</taxon>
        <taxon>Fungi</taxon>
        <taxon>Dikarya</taxon>
        <taxon>Basidiomycota</taxon>
        <taxon>Agaricomycotina</taxon>
        <taxon>Agaricomycetes</taxon>
        <taxon>Cantharellales</taxon>
        <taxon>Hydnaceae</taxon>
        <taxon>Hydnum</taxon>
    </lineage>
</organism>
<evidence type="ECO:0000256" key="1">
    <source>
        <dbReference type="SAM" id="MobiDB-lite"/>
    </source>
</evidence>
<proteinExistence type="predicted"/>
<evidence type="ECO:0000313" key="3">
    <source>
        <dbReference type="Proteomes" id="UP000886523"/>
    </source>
</evidence>
<keyword evidence="3" id="KW-1185">Reference proteome</keyword>
<feature type="region of interest" description="Disordered" evidence="1">
    <location>
        <begin position="106"/>
        <end position="193"/>
    </location>
</feature>
<dbReference type="AlphaFoldDB" id="A0A9P6AH17"/>
<comment type="caution">
    <text evidence="2">The sequence shown here is derived from an EMBL/GenBank/DDBJ whole genome shotgun (WGS) entry which is preliminary data.</text>
</comment>
<name>A0A9P6AH17_9AGAM</name>
<feature type="compositionally biased region" description="Basic and acidic residues" evidence="1">
    <location>
        <begin position="167"/>
        <end position="178"/>
    </location>
</feature>
<dbReference type="EMBL" id="MU129195">
    <property type="protein sequence ID" value="KAF9504796.1"/>
    <property type="molecule type" value="Genomic_DNA"/>
</dbReference>
<protein>
    <submittedName>
        <fullName evidence="2">Uncharacterized protein</fullName>
    </submittedName>
</protein>
<dbReference type="Proteomes" id="UP000886523">
    <property type="component" value="Unassembled WGS sequence"/>
</dbReference>
<feature type="compositionally biased region" description="Basic and acidic residues" evidence="1">
    <location>
        <begin position="63"/>
        <end position="86"/>
    </location>
</feature>
<feature type="region of interest" description="Disordered" evidence="1">
    <location>
        <begin position="63"/>
        <end position="92"/>
    </location>
</feature>
<evidence type="ECO:0000313" key="2">
    <source>
        <dbReference type="EMBL" id="KAF9504796.1"/>
    </source>
</evidence>
<reference evidence="2" key="1">
    <citation type="journal article" date="2020" name="Nat. Commun.">
        <title>Large-scale genome sequencing of mycorrhizal fungi provides insights into the early evolution of symbiotic traits.</title>
        <authorList>
            <person name="Miyauchi S."/>
            <person name="Kiss E."/>
            <person name="Kuo A."/>
            <person name="Drula E."/>
            <person name="Kohler A."/>
            <person name="Sanchez-Garcia M."/>
            <person name="Morin E."/>
            <person name="Andreopoulos B."/>
            <person name="Barry K.W."/>
            <person name="Bonito G."/>
            <person name="Buee M."/>
            <person name="Carver A."/>
            <person name="Chen C."/>
            <person name="Cichocki N."/>
            <person name="Clum A."/>
            <person name="Culley D."/>
            <person name="Crous P.W."/>
            <person name="Fauchery L."/>
            <person name="Girlanda M."/>
            <person name="Hayes R.D."/>
            <person name="Keri Z."/>
            <person name="LaButti K."/>
            <person name="Lipzen A."/>
            <person name="Lombard V."/>
            <person name="Magnuson J."/>
            <person name="Maillard F."/>
            <person name="Murat C."/>
            <person name="Nolan M."/>
            <person name="Ohm R.A."/>
            <person name="Pangilinan J."/>
            <person name="Pereira M.F."/>
            <person name="Perotto S."/>
            <person name="Peter M."/>
            <person name="Pfister S."/>
            <person name="Riley R."/>
            <person name="Sitrit Y."/>
            <person name="Stielow J.B."/>
            <person name="Szollosi G."/>
            <person name="Zifcakova L."/>
            <person name="Stursova M."/>
            <person name="Spatafora J.W."/>
            <person name="Tedersoo L."/>
            <person name="Vaario L.M."/>
            <person name="Yamada A."/>
            <person name="Yan M."/>
            <person name="Wang P."/>
            <person name="Xu J."/>
            <person name="Bruns T."/>
            <person name="Baldrian P."/>
            <person name="Vilgalys R."/>
            <person name="Dunand C."/>
            <person name="Henrissat B."/>
            <person name="Grigoriev I.V."/>
            <person name="Hibbett D."/>
            <person name="Nagy L.G."/>
            <person name="Martin F.M."/>
        </authorList>
    </citation>
    <scope>NUCLEOTIDE SEQUENCE</scope>
    <source>
        <strain evidence="2">UP504</strain>
    </source>
</reference>
<accession>A0A9P6AH17</accession>
<sequence>MQATIEETHAHAAIVGRRYTELQTQVNAKKAAPEISRQSFATTAQVLNTTQALATIAAERAEEATKAQEKEQEKRNKVEKAEEARTAKAKKQYKRWVAAAVKIVNDRITQEDKRQKKQGWLRRAAEKAAEKEAKQHANAEATAQRKANKATGKTGLPQKRKRISNSDSKDKENGRADGSDGVSVSPSKRPHTL</sequence>
<gene>
    <name evidence="2" type="ORF">BS47DRAFT_1401037</name>
</gene>